<feature type="binding site" evidence="5">
    <location>
        <begin position="11"/>
        <end position="16"/>
    </location>
    <ligand>
        <name>ATP</name>
        <dbReference type="ChEBI" id="CHEBI:30616"/>
    </ligand>
</feature>
<name>A0A5B2W1A0_9BACT</name>
<comment type="pathway">
    <text evidence="5">Purine metabolism; AMP biosynthesis via salvage pathway; AMP from ADP: step 1/1.</text>
</comment>
<dbReference type="Gene3D" id="3.40.50.300">
    <property type="entry name" value="P-loop containing nucleotide triphosphate hydrolases"/>
    <property type="match status" value="1"/>
</dbReference>
<gene>
    <name evidence="5" type="primary">adk</name>
    <name evidence="8" type="ORF">F0L74_03800</name>
</gene>
<comment type="catalytic activity">
    <reaction evidence="5 7">
        <text>AMP + ATP = 2 ADP</text>
        <dbReference type="Rhea" id="RHEA:12973"/>
        <dbReference type="ChEBI" id="CHEBI:30616"/>
        <dbReference type="ChEBI" id="CHEBI:456215"/>
        <dbReference type="ChEBI" id="CHEBI:456216"/>
        <dbReference type="EC" id="2.7.4.3"/>
    </reaction>
</comment>
<feature type="binding site" evidence="5">
    <location>
        <begin position="58"/>
        <end position="60"/>
    </location>
    <ligand>
        <name>AMP</name>
        <dbReference type="ChEBI" id="CHEBI:456215"/>
    </ligand>
</feature>
<comment type="subcellular location">
    <subcellularLocation>
        <location evidence="5 7">Cytoplasm</location>
    </subcellularLocation>
</comment>
<feature type="binding site" evidence="5">
    <location>
        <position position="174"/>
    </location>
    <ligand>
        <name>ATP</name>
        <dbReference type="ChEBI" id="CHEBI:30616"/>
    </ligand>
</feature>
<keyword evidence="2 5" id="KW-0545">Nucleotide biosynthesis</keyword>
<organism evidence="8 9">
    <name type="scientific">Chitinophaga agrisoli</name>
    <dbReference type="NCBI Taxonomy" id="2607653"/>
    <lineage>
        <taxon>Bacteria</taxon>
        <taxon>Pseudomonadati</taxon>
        <taxon>Bacteroidota</taxon>
        <taxon>Chitinophagia</taxon>
        <taxon>Chitinophagales</taxon>
        <taxon>Chitinophagaceae</taxon>
        <taxon>Chitinophaga</taxon>
    </lineage>
</organism>
<dbReference type="PANTHER" id="PTHR23359">
    <property type="entry name" value="NUCLEOTIDE KINASE"/>
    <property type="match status" value="1"/>
</dbReference>
<feature type="binding site" evidence="5">
    <location>
        <position position="37"/>
    </location>
    <ligand>
        <name>AMP</name>
        <dbReference type="ChEBI" id="CHEBI:456215"/>
    </ligand>
</feature>
<dbReference type="NCBIfam" id="NF011105">
    <property type="entry name" value="PRK14532.1"/>
    <property type="match status" value="1"/>
</dbReference>
<evidence type="ECO:0000256" key="2">
    <source>
        <dbReference type="ARBA" id="ARBA00022727"/>
    </source>
</evidence>
<dbReference type="InterPro" id="IPR000850">
    <property type="entry name" value="Adenylat/UMP-CMP_kin"/>
</dbReference>
<evidence type="ECO:0000256" key="5">
    <source>
        <dbReference type="HAMAP-Rule" id="MF_00235"/>
    </source>
</evidence>
<feature type="binding site" evidence="5">
    <location>
        <position position="134"/>
    </location>
    <ligand>
        <name>AMP</name>
        <dbReference type="ChEBI" id="CHEBI:456215"/>
    </ligand>
</feature>
<comment type="caution">
    <text evidence="5">Lacks conserved residue(s) required for the propagation of feature annotation.</text>
</comment>
<comment type="subunit">
    <text evidence="5 7">Monomer.</text>
</comment>
<dbReference type="GO" id="GO:0044209">
    <property type="term" value="P:AMP salvage"/>
    <property type="evidence" value="ECO:0007669"/>
    <property type="project" value="UniProtKB-UniRule"/>
</dbReference>
<comment type="function">
    <text evidence="5">Catalyzes the reversible transfer of the terminal phosphate group between ATP and AMP. Plays an important role in cellular energy homeostasis and in adenine nucleotide metabolism.</text>
</comment>
<dbReference type="GO" id="GO:0004017">
    <property type="term" value="F:AMP kinase activity"/>
    <property type="evidence" value="ECO:0007669"/>
    <property type="project" value="UniProtKB-UniRule"/>
</dbReference>
<keyword evidence="4 5" id="KW-0418">Kinase</keyword>
<sequence length="198" mass="21508">MVNIILFGPPGSGKGTQSANLINKYGLMHLSTGDLLRSEIGDQTPLGLEAKKFMDQGQLVPDEVVIGMISSKLEANPEARGFIFDGFPRTTAQAEALDKLLTLKKTSIAAVLALEVPEDELIKRLLNRGLTSGRTDDANEDIVKARIVEYHNKTAPVADHYAKYGKFKKIKGSGTVDEIFGLLGKEIDKLVAEKAEKV</sequence>
<dbReference type="Pfam" id="PF00406">
    <property type="entry name" value="ADK"/>
    <property type="match status" value="1"/>
</dbReference>
<evidence type="ECO:0000256" key="4">
    <source>
        <dbReference type="ARBA" id="ARBA00022777"/>
    </source>
</evidence>
<dbReference type="HAMAP" id="MF_00235">
    <property type="entry name" value="Adenylate_kinase_Adk"/>
    <property type="match status" value="1"/>
</dbReference>
<dbReference type="NCBIfam" id="NF011100">
    <property type="entry name" value="PRK14527.1"/>
    <property type="match status" value="1"/>
</dbReference>
<evidence type="ECO:0000256" key="1">
    <source>
        <dbReference type="ARBA" id="ARBA00022679"/>
    </source>
</evidence>
<dbReference type="NCBIfam" id="NF011104">
    <property type="entry name" value="PRK14531.1"/>
    <property type="match status" value="1"/>
</dbReference>
<dbReference type="InterPro" id="IPR027417">
    <property type="entry name" value="P-loop_NTPase"/>
</dbReference>
<protein>
    <recommendedName>
        <fullName evidence="5 7">Adenylate kinase</fullName>
        <shortName evidence="5">AK</shortName>
        <ecNumber evidence="5 7">2.7.4.3</ecNumber>
    </recommendedName>
    <alternativeName>
        <fullName evidence="5">ATP-AMP transphosphorylase</fullName>
    </alternativeName>
    <alternativeName>
        <fullName evidence="5">ATP:AMP phosphotransferase</fullName>
    </alternativeName>
    <alternativeName>
        <fullName evidence="5">Adenylate monophosphate kinase</fullName>
    </alternativeName>
</protein>
<dbReference type="Proteomes" id="UP000324611">
    <property type="component" value="Unassembled WGS sequence"/>
</dbReference>
<proteinExistence type="inferred from homology"/>
<dbReference type="EMBL" id="VUOC01000001">
    <property type="protein sequence ID" value="KAA2245095.1"/>
    <property type="molecule type" value="Genomic_DNA"/>
</dbReference>
<dbReference type="RefSeq" id="WP_149836491.1">
    <property type="nucleotide sequence ID" value="NZ_VUOC01000001.1"/>
</dbReference>
<evidence type="ECO:0000313" key="8">
    <source>
        <dbReference type="EMBL" id="KAA2245095.1"/>
    </source>
</evidence>
<feature type="binding site" evidence="5">
    <location>
        <begin position="86"/>
        <end position="89"/>
    </location>
    <ligand>
        <name>AMP</name>
        <dbReference type="ChEBI" id="CHEBI:456215"/>
    </ligand>
</feature>
<feature type="binding site" evidence="5">
    <location>
        <position position="93"/>
    </location>
    <ligand>
        <name>AMP</name>
        <dbReference type="ChEBI" id="CHEBI:456215"/>
    </ligand>
</feature>
<keyword evidence="3 5" id="KW-0547">Nucleotide-binding</keyword>
<comment type="domain">
    <text evidence="5">Consists of three domains, a large central CORE domain and two small peripheral domains, NMPbind and LID, which undergo movements during catalysis. The LID domain closes over the site of phosphoryl transfer upon ATP binding. Assembling and dissambling the active center during each catalytic cycle provides an effective means to prevent ATP hydrolysis.</text>
</comment>
<dbReference type="UniPathway" id="UPA00588">
    <property type="reaction ID" value="UER00649"/>
</dbReference>
<feature type="binding site" evidence="5">
    <location>
        <position position="146"/>
    </location>
    <ligand>
        <name>AMP</name>
        <dbReference type="ChEBI" id="CHEBI:456215"/>
    </ligand>
</feature>
<dbReference type="EC" id="2.7.4.3" evidence="5 7"/>
<comment type="similarity">
    <text evidence="5 6">Belongs to the adenylate kinase family.</text>
</comment>
<dbReference type="PROSITE" id="PS00113">
    <property type="entry name" value="ADENYLATE_KINASE"/>
    <property type="match status" value="1"/>
</dbReference>
<feature type="binding site" evidence="5">
    <location>
        <position position="128"/>
    </location>
    <ligand>
        <name>ATP</name>
        <dbReference type="ChEBI" id="CHEBI:30616"/>
    </ligand>
</feature>
<accession>A0A5B2W1A0</accession>
<keyword evidence="5" id="KW-0963">Cytoplasm</keyword>
<dbReference type="InterPro" id="IPR033690">
    <property type="entry name" value="Adenylat_kinase_CS"/>
</dbReference>
<reference evidence="8 9" key="1">
    <citation type="submission" date="2019-09" db="EMBL/GenBank/DDBJ databases">
        <title>Chitinophaga ginsengihumi sp. nov., isolated from soil of ginseng rhizosphere.</title>
        <authorList>
            <person name="Lee J."/>
        </authorList>
    </citation>
    <scope>NUCLEOTIDE SEQUENCE [LARGE SCALE GENOMIC DNA]</scope>
    <source>
        <strain evidence="8 9">BN140078</strain>
    </source>
</reference>
<dbReference type="SUPFAM" id="SSF52540">
    <property type="entry name" value="P-loop containing nucleoside triphosphate hydrolases"/>
    <property type="match status" value="1"/>
</dbReference>
<evidence type="ECO:0000256" key="3">
    <source>
        <dbReference type="ARBA" id="ARBA00022741"/>
    </source>
</evidence>
<dbReference type="NCBIfam" id="NF011101">
    <property type="entry name" value="PRK14528.1"/>
    <property type="match status" value="1"/>
</dbReference>
<dbReference type="NCBIfam" id="NF001381">
    <property type="entry name" value="PRK00279.1-3"/>
    <property type="match status" value="1"/>
</dbReference>
<evidence type="ECO:0000256" key="6">
    <source>
        <dbReference type="RuleBase" id="RU003330"/>
    </source>
</evidence>
<dbReference type="PRINTS" id="PR00094">
    <property type="entry name" value="ADENYLTKNASE"/>
</dbReference>
<keyword evidence="9" id="KW-1185">Reference proteome</keyword>
<dbReference type="InterPro" id="IPR006259">
    <property type="entry name" value="Adenyl_kin_sub"/>
</dbReference>
<evidence type="ECO:0000256" key="7">
    <source>
        <dbReference type="RuleBase" id="RU003331"/>
    </source>
</evidence>
<dbReference type="CDD" id="cd01428">
    <property type="entry name" value="ADK"/>
    <property type="match status" value="1"/>
</dbReference>
<keyword evidence="1 5" id="KW-0808">Transferase</keyword>
<dbReference type="NCBIfam" id="TIGR01351">
    <property type="entry name" value="adk"/>
    <property type="match status" value="1"/>
</dbReference>
<reference evidence="8 9" key="2">
    <citation type="submission" date="2019-09" db="EMBL/GenBank/DDBJ databases">
        <authorList>
            <person name="Jin C."/>
        </authorList>
    </citation>
    <scope>NUCLEOTIDE SEQUENCE [LARGE SCALE GENOMIC DNA]</scope>
    <source>
        <strain evidence="8 9">BN140078</strain>
    </source>
</reference>
<dbReference type="GO" id="GO:0005737">
    <property type="term" value="C:cytoplasm"/>
    <property type="evidence" value="ECO:0007669"/>
    <property type="project" value="UniProtKB-SubCell"/>
</dbReference>
<keyword evidence="5 7" id="KW-0067">ATP-binding</keyword>
<dbReference type="GO" id="GO:0005524">
    <property type="term" value="F:ATP binding"/>
    <property type="evidence" value="ECO:0007669"/>
    <property type="project" value="UniProtKB-UniRule"/>
</dbReference>
<feature type="region of interest" description="NMP" evidence="5">
    <location>
        <begin position="31"/>
        <end position="60"/>
    </location>
</feature>
<evidence type="ECO:0000313" key="9">
    <source>
        <dbReference type="Proteomes" id="UP000324611"/>
    </source>
</evidence>
<feature type="binding site" evidence="5">
    <location>
        <position position="32"/>
    </location>
    <ligand>
        <name>AMP</name>
        <dbReference type="ChEBI" id="CHEBI:456215"/>
    </ligand>
</feature>
<comment type="caution">
    <text evidence="8">The sequence shown here is derived from an EMBL/GenBank/DDBJ whole genome shotgun (WGS) entry which is preliminary data.</text>
</comment>
<dbReference type="AlphaFoldDB" id="A0A5B2W1A0"/>